<evidence type="ECO:0000256" key="2">
    <source>
        <dbReference type="SAM" id="MobiDB-lite"/>
    </source>
</evidence>
<dbReference type="HOGENOM" id="CLU_428267_0_0_1"/>
<gene>
    <name evidence="4" type="ORF">PILCRDRAFT_258726</name>
</gene>
<keyword evidence="1" id="KW-0904">Protein phosphatase</keyword>
<feature type="compositionally biased region" description="Polar residues" evidence="2">
    <location>
        <begin position="103"/>
        <end position="116"/>
    </location>
</feature>
<comment type="catalytic activity">
    <reaction evidence="1">
        <text>O-phospho-L-threonyl-[protein] + H2O = L-threonyl-[protein] + phosphate</text>
        <dbReference type="Rhea" id="RHEA:47004"/>
        <dbReference type="Rhea" id="RHEA-COMP:11060"/>
        <dbReference type="Rhea" id="RHEA-COMP:11605"/>
        <dbReference type="ChEBI" id="CHEBI:15377"/>
        <dbReference type="ChEBI" id="CHEBI:30013"/>
        <dbReference type="ChEBI" id="CHEBI:43474"/>
        <dbReference type="ChEBI" id="CHEBI:61977"/>
        <dbReference type="EC" id="3.1.3.16"/>
    </reaction>
</comment>
<dbReference type="PROSITE" id="PS51746">
    <property type="entry name" value="PPM_2"/>
    <property type="match status" value="1"/>
</dbReference>
<dbReference type="STRING" id="765440.A0A0C3BMM2"/>
<reference evidence="5" key="2">
    <citation type="submission" date="2015-01" db="EMBL/GenBank/DDBJ databases">
        <title>Evolutionary Origins and Diversification of the Mycorrhizal Mutualists.</title>
        <authorList>
            <consortium name="DOE Joint Genome Institute"/>
            <consortium name="Mycorrhizal Genomics Consortium"/>
            <person name="Kohler A."/>
            <person name="Kuo A."/>
            <person name="Nagy L.G."/>
            <person name="Floudas D."/>
            <person name="Copeland A."/>
            <person name="Barry K.W."/>
            <person name="Cichocki N."/>
            <person name="Veneault-Fourrey C."/>
            <person name="LaButti K."/>
            <person name="Lindquist E.A."/>
            <person name="Lipzen A."/>
            <person name="Lundell T."/>
            <person name="Morin E."/>
            <person name="Murat C."/>
            <person name="Riley R."/>
            <person name="Ohm R."/>
            <person name="Sun H."/>
            <person name="Tunlid A."/>
            <person name="Henrissat B."/>
            <person name="Grigoriev I.V."/>
            <person name="Hibbett D.S."/>
            <person name="Martin F."/>
        </authorList>
    </citation>
    <scope>NUCLEOTIDE SEQUENCE [LARGE SCALE GENOMIC DNA]</scope>
    <source>
        <strain evidence="5">F 1598</strain>
    </source>
</reference>
<dbReference type="EMBL" id="KN832978">
    <property type="protein sequence ID" value="KIM87718.1"/>
    <property type="molecule type" value="Genomic_DNA"/>
</dbReference>
<keyword evidence="1" id="KW-0378">Hydrolase</keyword>
<feature type="compositionally biased region" description="Basic residues" evidence="2">
    <location>
        <begin position="442"/>
        <end position="452"/>
    </location>
</feature>
<dbReference type="InParanoid" id="A0A0C3BMM2"/>
<feature type="region of interest" description="Disordered" evidence="2">
    <location>
        <begin position="435"/>
        <end position="502"/>
    </location>
</feature>
<name>A0A0C3BMM2_PILCF</name>
<keyword evidence="1" id="KW-0460">Magnesium</keyword>
<comment type="similarity">
    <text evidence="1">Belongs to the PP2C family.</text>
</comment>
<dbReference type="OrthoDB" id="60843at2759"/>
<feature type="compositionally biased region" description="Basic and acidic residues" evidence="2">
    <location>
        <begin position="492"/>
        <end position="501"/>
    </location>
</feature>
<dbReference type="SUPFAM" id="SSF81606">
    <property type="entry name" value="PP2C-like"/>
    <property type="match status" value="1"/>
</dbReference>
<feature type="domain" description="PPM-type phosphatase" evidence="3">
    <location>
        <begin position="193"/>
        <end position="738"/>
    </location>
</feature>
<dbReference type="InterPro" id="IPR001932">
    <property type="entry name" value="PPM-type_phosphatase-like_dom"/>
</dbReference>
<protein>
    <recommendedName>
        <fullName evidence="1">Protein phosphatase</fullName>
        <ecNumber evidence="1">3.1.3.16</ecNumber>
    </recommendedName>
</protein>
<dbReference type="Proteomes" id="UP000054166">
    <property type="component" value="Unassembled WGS sequence"/>
</dbReference>
<feature type="compositionally biased region" description="Pro residues" evidence="2">
    <location>
        <begin position="466"/>
        <end position="479"/>
    </location>
</feature>
<keyword evidence="5" id="KW-1185">Reference proteome</keyword>
<feature type="compositionally biased region" description="Pro residues" evidence="2">
    <location>
        <begin position="404"/>
        <end position="413"/>
    </location>
</feature>
<feature type="compositionally biased region" description="Low complexity" evidence="2">
    <location>
        <begin position="597"/>
        <end position="632"/>
    </location>
</feature>
<dbReference type="SMART" id="SM00332">
    <property type="entry name" value="PP2Cc"/>
    <property type="match status" value="1"/>
</dbReference>
<accession>A0A0C3BMM2</accession>
<dbReference type="InterPro" id="IPR039123">
    <property type="entry name" value="PPTC7"/>
</dbReference>
<comment type="catalytic activity">
    <reaction evidence="1">
        <text>O-phospho-L-seryl-[protein] + H2O = L-seryl-[protein] + phosphate</text>
        <dbReference type="Rhea" id="RHEA:20629"/>
        <dbReference type="Rhea" id="RHEA-COMP:9863"/>
        <dbReference type="Rhea" id="RHEA-COMP:11604"/>
        <dbReference type="ChEBI" id="CHEBI:15377"/>
        <dbReference type="ChEBI" id="CHEBI:29999"/>
        <dbReference type="ChEBI" id="CHEBI:43474"/>
        <dbReference type="ChEBI" id="CHEBI:83421"/>
        <dbReference type="EC" id="3.1.3.16"/>
    </reaction>
</comment>
<dbReference type="InterPro" id="IPR036457">
    <property type="entry name" value="PPM-type-like_dom_sf"/>
</dbReference>
<dbReference type="PANTHER" id="PTHR12320:SF84">
    <property type="entry name" value="PROTEIN PHOSPHATASE"/>
    <property type="match status" value="1"/>
</dbReference>
<comment type="cofactor">
    <cofactor evidence="1">
        <name>Mg(2+)</name>
        <dbReference type="ChEBI" id="CHEBI:18420"/>
    </cofactor>
</comment>
<evidence type="ECO:0000313" key="5">
    <source>
        <dbReference type="Proteomes" id="UP000054166"/>
    </source>
</evidence>
<feature type="compositionally biased region" description="Low complexity" evidence="2">
    <location>
        <begin position="22"/>
        <end position="51"/>
    </location>
</feature>
<reference evidence="4 5" key="1">
    <citation type="submission" date="2014-04" db="EMBL/GenBank/DDBJ databases">
        <authorList>
            <consortium name="DOE Joint Genome Institute"/>
            <person name="Kuo A."/>
            <person name="Tarkka M."/>
            <person name="Buscot F."/>
            <person name="Kohler A."/>
            <person name="Nagy L.G."/>
            <person name="Floudas D."/>
            <person name="Copeland A."/>
            <person name="Barry K.W."/>
            <person name="Cichocki N."/>
            <person name="Veneault-Fourrey C."/>
            <person name="LaButti K."/>
            <person name="Lindquist E.A."/>
            <person name="Lipzen A."/>
            <person name="Lundell T."/>
            <person name="Morin E."/>
            <person name="Murat C."/>
            <person name="Sun H."/>
            <person name="Tunlid A."/>
            <person name="Henrissat B."/>
            <person name="Grigoriev I.V."/>
            <person name="Hibbett D.S."/>
            <person name="Martin F."/>
            <person name="Nordberg H.P."/>
            <person name="Cantor M.N."/>
            <person name="Hua S.X."/>
        </authorList>
    </citation>
    <scope>NUCLEOTIDE SEQUENCE [LARGE SCALE GENOMIC DNA]</scope>
    <source>
        <strain evidence="4 5">F 1598</strain>
    </source>
</reference>
<feature type="compositionally biased region" description="Polar residues" evidence="2">
    <location>
        <begin position="633"/>
        <end position="643"/>
    </location>
</feature>
<keyword evidence="1" id="KW-0464">Manganese</keyword>
<dbReference type="GO" id="GO:0004722">
    <property type="term" value="F:protein serine/threonine phosphatase activity"/>
    <property type="evidence" value="ECO:0007669"/>
    <property type="project" value="UniProtKB-EC"/>
</dbReference>
<organism evidence="4 5">
    <name type="scientific">Piloderma croceum (strain F 1598)</name>
    <dbReference type="NCBI Taxonomy" id="765440"/>
    <lineage>
        <taxon>Eukaryota</taxon>
        <taxon>Fungi</taxon>
        <taxon>Dikarya</taxon>
        <taxon>Basidiomycota</taxon>
        <taxon>Agaricomycotina</taxon>
        <taxon>Agaricomycetes</taxon>
        <taxon>Agaricomycetidae</taxon>
        <taxon>Atheliales</taxon>
        <taxon>Atheliaceae</taxon>
        <taxon>Piloderma</taxon>
    </lineage>
</organism>
<feature type="region of interest" description="Disordered" evidence="2">
    <location>
        <begin position="359"/>
        <end position="422"/>
    </location>
</feature>
<feature type="region of interest" description="Disordered" evidence="2">
    <location>
        <begin position="22"/>
        <end position="125"/>
    </location>
</feature>
<dbReference type="PANTHER" id="PTHR12320">
    <property type="entry name" value="PROTEIN PHOSPHATASE 2C"/>
    <property type="match status" value="1"/>
</dbReference>
<keyword evidence="1" id="KW-0479">Metal-binding</keyword>
<feature type="compositionally biased region" description="Low complexity" evidence="2">
    <location>
        <begin position="454"/>
        <end position="465"/>
    </location>
</feature>
<feature type="region of interest" description="Disordered" evidence="2">
    <location>
        <begin position="258"/>
        <end position="278"/>
    </location>
</feature>
<dbReference type="Gene3D" id="3.60.40.10">
    <property type="entry name" value="PPM-type phosphatase domain"/>
    <property type="match status" value="1"/>
</dbReference>
<dbReference type="GO" id="GO:0046872">
    <property type="term" value="F:metal ion binding"/>
    <property type="evidence" value="ECO:0007669"/>
    <property type="project" value="UniProtKB-UniRule"/>
</dbReference>
<evidence type="ECO:0000259" key="3">
    <source>
        <dbReference type="PROSITE" id="PS51746"/>
    </source>
</evidence>
<sequence>MTSPGTIKSIHKRFYTVVAASSNAAATSTTRVRSNSASRSLYTTPNSLSFLDPPPPPPPSSRPGNPHVITTSRLPIKGDASPGSGSAEGQQHQNGPQPPFSLALTSPHPNTSSSQPHSPPGTYYPPGHPFFPYSNPFALVPFYNASAESEKERERLGAGKRQRTRLQLDVGAYGIAKRGGRGGVKLWEQRGQNSDDADDLGLAVQVGEDAYFVRDNAMGVADGVGGWARTKHNPAPLDPSPSALFARRLMSFCSAETETETASTHTHTPSHPTSFSFPNPTRPAPWPWSLPPTTTTAFPTFPTSNSLLHKHTSQYDELAMDMDMDMEPSEVDELEEFEEGLDVLMILERAYESTIKAHVVSRGDPPPATNSTPESNEQSSGPLSQTSASPSSNTRTPTLSYPSSNPPPSPPANPSTAKPTPLLEGSSTALLAVLDHSPRPRSLSHPKSRPRSRTPSQSLSTHSTSSPPPSLKNPGPSPRRPSETKPPLKSPPADHETDTRRGSGAVLKIAHLGDCMGMLVRGEDIIWRSEEMWWSFNTPVQLGPLSPSKPSTHARTFTLPIEQDDILILASDGLSDNLWDEEVLDEVVRMRRSFLPLSSHSSSSSGASSSSGSSQSLSLSGTSSPTTSEPGSDTNTHGSGKNTPSPSPPPAKSLLGRRTLAGMLSEALCSRARRVSERRPRSTAKPNSSSKFSCDPTAVASAVPALEDEVPFARRAREQGKVFRGGKVDDISVVVAVISPADVPNTQLPTCQS</sequence>
<comment type="cofactor">
    <cofactor evidence="1">
        <name>Mn(2+)</name>
        <dbReference type="ChEBI" id="CHEBI:29035"/>
    </cofactor>
</comment>
<proteinExistence type="inferred from homology"/>
<feature type="compositionally biased region" description="Polar residues" evidence="2">
    <location>
        <begin position="83"/>
        <end position="95"/>
    </location>
</feature>
<dbReference type="AlphaFoldDB" id="A0A0C3BMM2"/>
<feature type="compositionally biased region" description="Pro residues" evidence="2">
    <location>
        <begin position="52"/>
        <end position="61"/>
    </location>
</feature>
<dbReference type="EC" id="3.1.3.16" evidence="1"/>
<evidence type="ECO:0000313" key="4">
    <source>
        <dbReference type="EMBL" id="KIM87718.1"/>
    </source>
</evidence>
<evidence type="ECO:0000256" key="1">
    <source>
        <dbReference type="RuleBase" id="RU366020"/>
    </source>
</evidence>
<feature type="region of interest" description="Disordered" evidence="2">
    <location>
        <begin position="670"/>
        <end position="697"/>
    </location>
</feature>
<feature type="compositionally biased region" description="Polar residues" evidence="2">
    <location>
        <begin position="369"/>
        <end position="395"/>
    </location>
</feature>
<feature type="region of interest" description="Disordered" evidence="2">
    <location>
        <begin position="597"/>
        <end position="655"/>
    </location>
</feature>